<evidence type="ECO:0000313" key="3">
    <source>
        <dbReference type="Proteomes" id="UP000001572"/>
    </source>
</evidence>
<feature type="transmembrane region" description="Helical" evidence="1">
    <location>
        <begin position="138"/>
        <end position="156"/>
    </location>
</feature>
<proteinExistence type="predicted"/>
<dbReference type="RefSeq" id="WP_012063980.1">
    <property type="nucleotide sequence ID" value="NC_009633.1"/>
</dbReference>
<keyword evidence="1" id="KW-0812">Transmembrane</keyword>
<feature type="transmembrane region" description="Helical" evidence="1">
    <location>
        <begin position="37"/>
        <end position="59"/>
    </location>
</feature>
<dbReference type="KEGG" id="amt:Amet_2862"/>
<dbReference type="InterPro" id="IPR025918">
    <property type="entry name" value="YIEGIA"/>
</dbReference>
<dbReference type="Pfam" id="PF14045">
    <property type="entry name" value="YIEGIA"/>
    <property type="match status" value="1"/>
</dbReference>
<organism evidence="2 3">
    <name type="scientific">Alkaliphilus metalliredigens (strain QYMF)</name>
    <dbReference type="NCBI Taxonomy" id="293826"/>
    <lineage>
        <taxon>Bacteria</taxon>
        <taxon>Bacillati</taxon>
        <taxon>Bacillota</taxon>
        <taxon>Clostridia</taxon>
        <taxon>Peptostreptococcales</taxon>
        <taxon>Natronincolaceae</taxon>
        <taxon>Alkaliphilus</taxon>
    </lineage>
</organism>
<keyword evidence="3" id="KW-1185">Reference proteome</keyword>
<evidence type="ECO:0000313" key="2">
    <source>
        <dbReference type="EMBL" id="ABR49012.1"/>
    </source>
</evidence>
<feature type="transmembrane region" description="Helical" evidence="1">
    <location>
        <begin position="115"/>
        <end position="132"/>
    </location>
</feature>
<gene>
    <name evidence="2" type="ordered locus">Amet_2862</name>
</gene>
<keyword evidence="1" id="KW-1133">Transmembrane helix</keyword>
<dbReference type="HOGENOM" id="CLU_080450_0_0_9"/>
<dbReference type="eggNOG" id="ENOG502Z8EA">
    <property type="taxonomic scope" value="Bacteria"/>
</dbReference>
<evidence type="ECO:0008006" key="4">
    <source>
        <dbReference type="Google" id="ProtNLM"/>
    </source>
</evidence>
<dbReference type="AlphaFoldDB" id="A6TS44"/>
<dbReference type="OrthoDB" id="1846546at2"/>
<evidence type="ECO:0000256" key="1">
    <source>
        <dbReference type="SAM" id="Phobius"/>
    </source>
</evidence>
<name>A6TS44_ALKMQ</name>
<dbReference type="EMBL" id="CP000724">
    <property type="protein sequence ID" value="ABR49012.1"/>
    <property type="molecule type" value="Genomic_DNA"/>
</dbReference>
<sequence>MEEYYILILTALMMGTLARLSMMTSDYRQYPTYPQGYLSHFTLGMIAAGLGAVAIPAIAEEEYAAITFLALAAQQFRDVRNMERQSLDNIEPTELVPRGTAYIEDIAKAFEARNYLAILTALGTGAAIFITAKLDQGWIIQIIAGVVVGAAVAVFLKNNLKGRVIQDIAKVEEAKISFEGPLLTINGVIVMNIGLKDSRDIFLKSGVAVEIIPNDANGVAALSNIGQRQAIQHNAATQLGIRKDVDEPDFTPIARRNPNNGNIVMAIVTMNPSVDCLIEVVKTTPVLESSKRKPLDSKVGRSLRR</sequence>
<keyword evidence="1" id="KW-0472">Membrane</keyword>
<dbReference type="Proteomes" id="UP000001572">
    <property type="component" value="Chromosome"/>
</dbReference>
<feature type="transmembrane region" description="Helical" evidence="1">
    <location>
        <begin position="5"/>
        <end position="25"/>
    </location>
</feature>
<protein>
    <recommendedName>
        <fullName evidence="4">YIEGIA protein</fullName>
    </recommendedName>
</protein>
<reference evidence="3" key="1">
    <citation type="journal article" date="2016" name="Genome Announc.">
        <title>Complete genome sequence of Alkaliphilus metalliredigens strain QYMF, an alkaliphilic and metal-reducing bacterium isolated from borax-contaminated leachate ponds.</title>
        <authorList>
            <person name="Hwang C."/>
            <person name="Copeland A."/>
            <person name="Lucas S."/>
            <person name="Lapidus A."/>
            <person name="Barry K."/>
            <person name="Detter J.C."/>
            <person name="Glavina Del Rio T."/>
            <person name="Hammon N."/>
            <person name="Israni S."/>
            <person name="Dalin E."/>
            <person name="Tice H."/>
            <person name="Pitluck S."/>
            <person name="Chertkov O."/>
            <person name="Brettin T."/>
            <person name="Bruce D."/>
            <person name="Han C."/>
            <person name="Schmutz J."/>
            <person name="Larimer F."/>
            <person name="Land M.L."/>
            <person name="Hauser L."/>
            <person name="Kyrpides N."/>
            <person name="Mikhailova N."/>
            <person name="Ye Q."/>
            <person name="Zhou J."/>
            <person name="Richardson P."/>
            <person name="Fields M.W."/>
        </authorList>
    </citation>
    <scope>NUCLEOTIDE SEQUENCE [LARGE SCALE GENOMIC DNA]</scope>
    <source>
        <strain evidence="3">QYMF</strain>
    </source>
</reference>
<dbReference type="STRING" id="293826.Amet_2862"/>
<accession>A6TS44</accession>